<dbReference type="EMBL" id="OR769222">
    <property type="protein sequence ID" value="WQJ53185.1"/>
    <property type="molecule type" value="Genomic_DNA"/>
</dbReference>
<sequence length="175" mass="20110">MNTFVSGISTVVNPDEQWKDLRQKQKFPWEHFKHHDITHKHQIHIPFRLPYCSHFNMPIWHHHHIVDHIQTDHIIKAEKNISANKSSISANKATIKQNAKSIKTNATNITANKSNINTNKANINTNATNIAKNVENIAVNKSNIAVNKSKIAENKKEIEDIKDVLDTNIWTVFNE</sequence>
<name>A0ABZ0Z4V0_9CAUD</name>
<proteinExistence type="predicted"/>
<organism evidence="1 2">
    <name type="scientific">phage Lak_Megaphage_RVC_JS4_GC31</name>
    <dbReference type="NCBI Taxonomy" id="3109228"/>
    <lineage>
        <taxon>Viruses</taxon>
        <taxon>Duplodnaviria</taxon>
        <taxon>Heunggongvirae</taxon>
        <taxon>Uroviricota</taxon>
        <taxon>Caudoviricetes</taxon>
        <taxon>Caudoviricetes code 15 clade</taxon>
    </lineage>
</organism>
<dbReference type="Proteomes" id="UP001349343">
    <property type="component" value="Segment"/>
</dbReference>
<accession>A0ABZ0Z4V0</accession>
<reference evidence="1 2" key="1">
    <citation type="submission" date="2023-11" db="EMBL/GenBank/DDBJ databases">
        <authorList>
            <person name="Cook R."/>
            <person name="Crisci M."/>
            <person name="Pye H."/>
            <person name="Adriaenssens E."/>
            <person name="Santini J."/>
        </authorList>
    </citation>
    <scope>NUCLEOTIDE SEQUENCE [LARGE SCALE GENOMIC DNA]</scope>
    <source>
        <strain evidence="1">Lak_Megaphage_RVC_JS4_GC31</strain>
    </source>
</reference>
<dbReference type="Gene3D" id="1.20.5.340">
    <property type="match status" value="1"/>
</dbReference>
<evidence type="ECO:0000313" key="1">
    <source>
        <dbReference type="EMBL" id="WQJ53185.1"/>
    </source>
</evidence>
<keyword evidence="2" id="KW-1185">Reference proteome</keyword>
<protein>
    <submittedName>
        <fullName evidence="1">Uncharacterized protein</fullName>
    </submittedName>
</protein>
<evidence type="ECO:0000313" key="2">
    <source>
        <dbReference type="Proteomes" id="UP001349343"/>
    </source>
</evidence>